<comment type="caution">
    <text evidence="1">The sequence shown here is derived from an EMBL/GenBank/DDBJ whole genome shotgun (WGS) entry which is preliminary data.</text>
</comment>
<gene>
    <name evidence="1" type="ORF">HYQ45_010981</name>
</gene>
<dbReference type="EMBL" id="JAEMWZ010000237">
    <property type="protein sequence ID" value="KAG7130067.1"/>
    <property type="molecule type" value="Genomic_DNA"/>
</dbReference>
<evidence type="ECO:0000313" key="1">
    <source>
        <dbReference type="EMBL" id="KAG7130067.1"/>
    </source>
</evidence>
<dbReference type="AlphaFoldDB" id="A0A8I2ZH39"/>
<protein>
    <submittedName>
        <fullName evidence="1">Uncharacterized protein</fullName>
    </submittedName>
</protein>
<evidence type="ECO:0000313" key="2">
    <source>
        <dbReference type="Proteomes" id="UP000689129"/>
    </source>
</evidence>
<reference evidence="1" key="1">
    <citation type="journal article" date="2021" name="Mol. Plant Pathol.">
        <title>A 20-kb lineage-specific genomic region tames virulence in pathogenic amphidiploid Verticillium longisporum.</title>
        <authorList>
            <person name="Harting R."/>
            <person name="Starke J."/>
            <person name="Kusch H."/>
            <person name="Poggeler S."/>
            <person name="Maurus I."/>
            <person name="Schluter R."/>
            <person name="Landesfeind M."/>
            <person name="Bulla I."/>
            <person name="Nowrousian M."/>
            <person name="de Jonge R."/>
            <person name="Stahlhut G."/>
            <person name="Hoff K.J."/>
            <person name="Asshauer K.P."/>
            <person name="Thurmer A."/>
            <person name="Stanke M."/>
            <person name="Daniel R."/>
            <person name="Morgenstern B."/>
            <person name="Thomma B.P.H.J."/>
            <person name="Kronstad J.W."/>
            <person name="Braus-Stromeyer S.A."/>
            <person name="Braus G.H."/>
        </authorList>
    </citation>
    <scope>NUCLEOTIDE SEQUENCE</scope>
    <source>
        <strain evidence="1">Vl32</strain>
    </source>
</reference>
<dbReference type="Proteomes" id="UP000689129">
    <property type="component" value="Unassembled WGS sequence"/>
</dbReference>
<organism evidence="1 2">
    <name type="scientific">Verticillium longisporum</name>
    <name type="common">Verticillium dahliae var. longisporum</name>
    <dbReference type="NCBI Taxonomy" id="100787"/>
    <lineage>
        <taxon>Eukaryota</taxon>
        <taxon>Fungi</taxon>
        <taxon>Dikarya</taxon>
        <taxon>Ascomycota</taxon>
        <taxon>Pezizomycotina</taxon>
        <taxon>Sordariomycetes</taxon>
        <taxon>Hypocreomycetidae</taxon>
        <taxon>Glomerellales</taxon>
        <taxon>Plectosphaerellaceae</taxon>
        <taxon>Verticillium</taxon>
    </lineage>
</organism>
<accession>A0A8I2ZH39</accession>
<proteinExistence type="predicted"/>
<sequence length="100" mass="11117">MQELRTSLMEQYKSPAKDIGKPPYKKCVVHVPTWVSSFPPGQSTSYPLQSCCVMSGQMQMPDEEAELGGGIPVFQSTRESAFYPESPKPIAPYTSGRLTW</sequence>
<name>A0A8I2ZH39_VERLO</name>